<accession>A0A3P6BQG9</accession>
<reference evidence="1" key="1">
    <citation type="submission" date="2018-11" db="EMBL/GenBank/DDBJ databases">
        <authorList>
            <consortium name="Genoscope - CEA"/>
            <person name="William W."/>
        </authorList>
    </citation>
    <scope>NUCLEOTIDE SEQUENCE</scope>
</reference>
<dbReference type="PANTHER" id="PTHR43689">
    <property type="entry name" value="HYDROLASE"/>
    <property type="match status" value="1"/>
</dbReference>
<dbReference type="SUPFAM" id="SSF53474">
    <property type="entry name" value="alpha/beta-Hydrolases"/>
    <property type="match status" value="1"/>
</dbReference>
<dbReference type="AlphaFoldDB" id="A0A3P6BQG9"/>
<sequence>MLNWGDGCHDQFRNTPVGKLFFRSIAKPETVRSILSQTFDNTAVMSLRNICLQFSATMIAQVTDELVEAILRSGLEPGAVDVVLEFIGYSGRPLAEDLLPQVKPYLKPNPLNFLLGEFHVSQSSLDELMVSDFDAVEEFVVLPETRHCPHDEKPEMVSPLIESLVLRYSKSSTALAPGI</sequence>
<name>A0A3P6BQG9_BRAOL</name>
<gene>
    <name evidence="1" type="ORF">BOLC3T19869H</name>
</gene>
<evidence type="ECO:0000313" key="1">
    <source>
        <dbReference type="EMBL" id="VDC98098.1"/>
    </source>
</evidence>
<proteinExistence type="predicted"/>
<dbReference type="PANTHER" id="PTHR43689:SF53">
    <property type="entry name" value="ALPHA_BETA-HYDROLASES SUPERFAMILY PROTEIN"/>
    <property type="match status" value="1"/>
</dbReference>
<dbReference type="EMBL" id="LR031872">
    <property type="protein sequence ID" value="VDC98098.1"/>
    <property type="molecule type" value="Genomic_DNA"/>
</dbReference>
<organism evidence="1">
    <name type="scientific">Brassica oleracea</name>
    <name type="common">Wild cabbage</name>
    <dbReference type="NCBI Taxonomy" id="3712"/>
    <lineage>
        <taxon>Eukaryota</taxon>
        <taxon>Viridiplantae</taxon>
        <taxon>Streptophyta</taxon>
        <taxon>Embryophyta</taxon>
        <taxon>Tracheophyta</taxon>
        <taxon>Spermatophyta</taxon>
        <taxon>Magnoliopsida</taxon>
        <taxon>eudicotyledons</taxon>
        <taxon>Gunneridae</taxon>
        <taxon>Pentapetalae</taxon>
        <taxon>rosids</taxon>
        <taxon>malvids</taxon>
        <taxon>Brassicales</taxon>
        <taxon>Brassicaceae</taxon>
        <taxon>Brassiceae</taxon>
        <taxon>Brassica</taxon>
    </lineage>
</organism>
<dbReference type="InterPro" id="IPR029058">
    <property type="entry name" value="AB_hydrolase_fold"/>
</dbReference>
<protein>
    <submittedName>
        <fullName evidence="1">Uncharacterized protein</fullName>
    </submittedName>
</protein>